<dbReference type="OrthoDB" id="291007at2759"/>
<dbReference type="RefSeq" id="XP_044725993.1">
    <property type="nucleotide sequence ID" value="XM_044859593.1"/>
</dbReference>
<sequence>MKLGLVAAIFLAGNGLASVANNGAYKSGGVYSVKKARSESEDYDNPPNPTPSDSVPRPDQHGHGRDKCPAACTRAIGKLAGQVKSSDKKLGKRISELERKSGARIEALERKLQQLVNEPRYEVKFETGMWNNWDAVKGVVPQPANTSTRITFSKKYKSIPTVFVSLSELDVSNGYNLRAKVYATEVDTEGFTAHADTWWDTQYYSATVAWLAMGS</sequence>
<dbReference type="Proteomes" id="UP000824596">
    <property type="component" value="Unassembled WGS sequence"/>
</dbReference>
<dbReference type="GeneID" id="68350251"/>
<evidence type="ECO:0000256" key="2">
    <source>
        <dbReference type="SAM" id="SignalP"/>
    </source>
</evidence>
<dbReference type="Gene3D" id="2.60.40.2080">
    <property type="match status" value="1"/>
</dbReference>
<evidence type="ECO:0000256" key="1">
    <source>
        <dbReference type="SAM" id="MobiDB-lite"/>
    </source>
</evidence>
<accession>A0A9P8SP23</accession>
<organism evidence="4 5">
    <name type="scientific">Hirsutella rhossiliensis</name>
    <dbReference type="NCBI Taxonomy" id="111463"/>
    <lineage>
        <taxon>Eukaryota</taxon>
        <taxon>Fungi</taxon>
        <taxon>Dikarya</taxon>
        <taxon>Ascomycota</taxon>
        <taxon>Pezizomycotina</taxon>
        <taxon>Sordariomycetes</taxon>
        <taxon>Hypocreomycetidae</taxon>
        <taxon>Hypocreales</taxon>
        <taxon>Ophiocordycipitaceae</taxon>
        <taxon>Hirsutella</taxon>
    </lineage>
</organism>
<keyword evidence="5" id="KW-1185">Reference proteome</keyword>
<feature type="domain" description="H-type lectin" evidence="3">
    <location>
        <begin position="148"/>
        <end position="213"/>
    </location>
</feature>
<proteinExistence type="predicted"/>
<feature type="chain" id="PRO_5040126292" evidence="2">
    <location>
        <begin position="18"/>
        <end position="215"/>
    </location>
</feature>
<evidence type="ECO:0000313" key="4">
    <source>
        <dbReference type="EMBL" id="KAH0968480.1"/>
    </source>
</evidence>
<feature type="signal peptide" evidence="2">
    <location>
        <begin position="1"/>
        <end position="17"/>
    </location>
</feature>
<dbReference type="InterPro" id="IPR037221">
    <property type="entry name" value="H-type_lectin_dom_sf"/>
</dbReference>
<gene>
    <name evidence="4" type="ORF">HRG_01122</name>
</gene>
<dbReference type="EMBL" id="JAIZPD010000001">
    <property type="protein sequence ID" value="KAH0968480.1"/>
    <property type="molecule type" value="Genomic_DNA"/>
</dbReference>
<evidence type="ECO:0000313" key="5">
    <source>
        <dbReference type="Proteomes" id="UP000824596"/>
    </source>
</evidence>
<reference evidence="4" key="1">
    <citation type="submission" date="2021-09" db="EMBL/GenBank/DDBJ databases">
        <title>A high-quality genome of the endoparasitic fungus Hirsutella rhossiliensis with a comparison of Hirsutella genomes reveals transposable elements contributing to genome size variation.</title>
        <authorList>
            <person name="Lin R."/>
            <person name="Jiao Y."/>
            <person name="Sun X."/>
            <person name="Ling J."/>
            <person name="Xie B."/>
            <person name="Cheng X."/>
        </authorList>
    </citation>
    <scope>NUCLEOTIDE SEQUENCE</scope>
    <source>
        <strain evidence="4">HR02</strain>
    </source>
</reference>
<dbReference type="GO" id="GO:0007155">
    <property type="term" value="P:cell adhesion"/>
    <property type="evidence" value="ECO:0007669"/>
    <property type="project" value="InterPro"/>
</dbReference>
<dbReference type="SUPFAM" id="SSF141086">
    <property type="entry name" value="Agglutinin HPA-like"/>
    <property type="match status" value="1"/>
</dbReference>
<comment type="caution">
    <text evidence="4">The sequence shown here is derived from an EMBL/GenBank/DDBJ whole genome shotgun (WGS) entry which is preliminary data.</text>
</comment>
<protein>
    <submittedName>
        <fullName evidence="4">H-type lectin domain-containing protein</fullName>
    </submittedName>
</protein>
<feature type="compositionally biased region" description="Basic and acidic residues" evidence="1">
    <location>
        <begin position="56"/>
        <end position="68"/>
    </location>
</feature>
<dbReference type="AlphaFoldDB" id="A0A9P8SP23"/>
<keyword evidence="2" id="KW-0732">Signal</keyword>
<name>A0A9P8SP23_9HYPO</name>
<evidence type="ECO:0000259" key="3">
    <source>
        <dbReference type="Pfam" id="PF09458"/>
    </source>
</evidence>
<dbReference type="Pfam" id="PF09458">
    <property type="entry name" value="H_lectin"/>
    <property type="match status" value="1"/>
</dbReference>
<dbReference type="InterPro" id="IPR019019">
    <property type="entry name" value="H-type_lectin_domain"/>
</dbReference>
<feature type="region of interest" description="Disordered" evidence="1">
    <location>
        <begin position="35"/>
        <end position="68"/>
    </location>
</feature>
<dbReference type="GO" id="GO:0030246">
    <property type="term" value="F:carbohydrate binding"/>
    <property type="evidence" value="ECO:0007669"/>
    <property type="project" value="InterPro"/>
</dbReference>